<evidence type="ECO:0000256" key="1">
    <source>
        <dbReference type="SAM" id="MobiDB-lite"/>
    </source>
</evidence>
<sequence>MRDYWRREAARIRRDYHWTRDEAERQRGQAHVAREEAESYRRQRDEAYAFIEEHRDAASRFLFVQHERLPGPGLPRSDGPFSPLRSPFGGPHRTHRRTPADRPWASSPPGFPSSITRQWDRTRSQ</sequence>
<dbReference type="AlphaFoldDB" id="A0A316U7L9"/>
<proteinExistence type="predicted"/>
<organism evidence="2 3">
    <name type="scientific">Pseudomicrostroma glucosiphilum</name>
    <dbReference type="NCBI Taxonomy" id="1684307"/>
    <lineage>
        <taxon>Eukaryota</taxon>
        <taxon>Fungi</taxon>
        <taxon>Dikarya</taxon>
        <taxon>Basidiomycota</taxon>
        <taxon>Ustilaginomycotina</taxon>
        <taxon>Exobasidiomycetes</taxon>
        <taxon>Microstromatales</taxon>
        <taxon>Microstromatales incertae sedis</taxon>
        <taxon>Pseudomicrostroma</taxon>
    </lineage>
</organism>
<evidence type="ECO:0000313" key="3">
    <source>
        <dbReference type="Proteomes" id="UP000245942"/>
    </source>
</evidence>
<accession>A0A316U7L9</accession>
<reference evidence="2 3" key="1">
    <citation type="journal article" date="2018" name="Mol. Biol. Evol.">
        <title>Broad Genomic Sampling Reveals a Smut Pathogenic Ancestry of the Fungal Clade Ustilaginomycotina.</title>
        <authorList>
            <person name="Kijpornyongpan T."/>
            <person name="Mondo S.J."/>
            <person name="Barry K."/>
            <person name="Sandor L."/>
            <person name="Lee J."/>
            <person name="Lipzen A."/>
            <person name="Pangilinan J."/>
            <person name="LaButti K."/>
            <person name="Hainaut M."/>
            <person name="Henrissat B."/>
            <person name="Grigoriev I.V."/>
            <person name="Spatafora J.W."/>
            <person name="Aime M.C."/>
        </authorList>
    </citation>
    <scope>NUCLEOTIDE SEQUENCE [LARGE SCALE GENOMIC DNA]</scope>
    <source>
        <strain evidence="2 3">MCA 4718</strain>
    </source>
</reference>
<dbReference type="EMBL" id="KZ819326">
    <property type="protein sequence ID" value="PWN21229.1"/>
    <property type="molecule type" value="Genomic_DNA"/>
</dbReference>
<feature type="region of interest" description="Disordered" evidence="1">
    <location>
        <begin position="19"/>
        <end position="39"/>
    </location>
</feature>
<name>A0A316U7L9_9BASI</name>
<dbReference type="Proteomes" id="UP000245942">
    <property type="component" value="Unassembled WGS sequence"/>
</dbReference>
<dbReference type="RefSeq" id="XP_025348389.1">
    <property type="nucleotide sequence ID" value="XM_025492452.1"/>
</dbReference>
<protein>
    <submittedName>
        <fullName evidence="2">Uncharacterized protein</fullName>
    </submittedName>
</protein>
<dbReference type="GeneID" id="37014186"/>
<gene>
    <name evidence="2" type="ORF">BCV69DRAFT_282720</name>
</gene>
<keyword evidence="3" id="KW-1185">Reference proteome</keyword>
<evidence type="ECO:0000313" key="2">
    <source>
        <dbReference type="EMBL" id="PWN21229.1"/>
    </source>
</evidence>
<feature type="region of interest" description="Disordered" evidence="1">
    <location>
        <begin position="68"/>
        <end position="125"/>
    </location>
</feature>